<dbReference type="AlphaFoldDB" id="A0A1R2B826"/>
<evidence type="ECO:0000313" key="5">
    <source>
        <dbReference type="Proteomes" id="UP000187209"/>
    </source>
</evidence>
<dbReference type="InterPro" id="IPR002219">
    <property type="entry name" value="PKC_DAG/PE"/>
</dbReference>
<keyword evidence="5" id="KW-1185">Reference proteome</keyword>
<organism evidence="4 5">
    <name type="scientific">Stentor coeruleus</name>
    <dbReference type="NCBI Taxonomy" id="5963"/>
    <lineage>
        <taxon>Eukaryota</taxon>
        <taxon>Sar</taxon>
        <taxon>Alveolata</taxon>
        <taxon>Ciliophora</taxon>
        <taxon>Postciliodesmatophora</taxon>
        <taxon>Heterotrichea</taxon>
        <taxon>Heterotrichida</taxon>
        <taxon>Stentoridae</taxon>
        <taxon>Stentor</taxon>
    </lineage>
</organism>
<reference evidence="4 5" key="1">
    <citation type="submission" date="2016-11" db="EMBL/GenBank/DDBJ databases">
        <title>The macronuclear genome of Stentor coeruleus: a giant cell with tiny introns.</title>
        <authorList>
            <person name="Slabodnick M."/>
            <person name="Ruby J.G."/>
            <person name="Reiff S.B."/>
            <person name="Swart E.C."/>
            <person name="Gosai S."/>
            <person name="Prabakaran S."/>
            <person name="Witkowska E."/>
            <person name="Larue G.E."/>
            <person name="Fisher S."/>
            <person name="Freeman R.M."/>
            <person name="Gunawardena J."/>
            <person name="Chu W."/>
            <person name="Stover N.A."/>
            <person name="Gregory B.D."/>
            <person name="Nowacki M."/>
            <person name="Derisi J."/>
            <person name="Roy S.W."/>
            <person name="Marshall W.F."/>
            <person name="Sood P."/>
        </authorList>
    </citation>
    <scope>NUCLEOTIDE SEQUENCE [LARGE SCALE GENOMIC DNA]</scope>
    <source>
        <strain evidence="4">WM001</strain>
    </source>
</reference>
<keyword evidence="2" id="KW-0862">Zinc</keyword>
<comment type="caution">
    <text evidence="4">The sequence shown here is derived from an EMBL/GenBank/DDBJ whole genome shotgun (WGS) entry which is preliminary data.</text>
</comment>
<proteinExistence type="predicted"/>
<evidence type="ECO:0000256" key="1">
    <source>
        <dbReference type="ARBA" id="ARBA00022723"/>
    </source>
</evidence>
<dbReference type="GO" id="GO:0046872">
    <property type="term" value="F:metal ion binding"/>
    <property type="evidence" value="ECO:0007669"/>
    <property type="project" value="UniProtKB-KW"/>
</dbReference>
<dbReference type="PANTHER" id="PTHR46288:SF80">
    <property type="entry name" value="CYSTEINE_HISTIDINE-RICH C1 DOMAIN FAMILY PROTEIN"/>
    <property type="match status" value="1"/>
</dbReference>
<dbReference type="SUPFAM" id="SSF57889">
    <property type="entry name" value="Cysteine-rich domain"/>
    <property type="match status" value="2"/>
</dbReference>
<dbReference type="InterPro" id="IPR046349">
    <property type="entry name" value="C1-like_sf"/>
</dbReference>
<dbReference type="PROSITE" id="PS50081">
    <property type="entry name" value="ZF_DAG_PE_2"/>
    <property type="match status" value="1"/>
</dbReference>
<dbReference type="Proteomes" id="UP000187209">
    <property type="component" value="Unassembled WGS sequence"/>
</dbReference>
<feature type="domain" description="Phorbol-ester/DAG-type" evidence="3">
    <location>
        <begin position="368"/>
        <end position="423"/>
    </location>
</feature>
<sequence>MDSFEIIKIQCSCFEAAEFECHCKAQIQYLCSNCASSHIREPNLPHNLKTLTININESSRSALISFIKDSLINLDITKKSISAKLHKLFLELQDQAKVAFKDISILRRNLKSLLKTLSNFPQNTYEWNIKRILAQDLQETIKDLSSWNLFSVNFIIESFETPWIIFDNNYDKCITTKKVEHRPREKSLIIEKPPVLSVERYKSCAIENKEIFEEFKNIQRIIGKKEIEPGLYCEKNHKLFWSYTVILENYLIRGNSKLECKFCGKVFAKPCWHCSQCAFDVCEECGNKQDIKSPKFVCDNNHELLWKCTVAEKYRNSTGIASWKCNFCELSKSTPSWHCSECKFDLCSNCASAYNVFPIELKDKCILNHSLIKVAFKSPTRCKDCSRALTGIGYSCNTCNYHICGNCYKYHNLDIPQDPILICFKGHLLRWNSQRSFLCNSCSRSMKSSFCCMSCLFDYCYQCADYLESIRRNDFIRKDDSGHVLGIKYLVKSELARAFCCKNCNMELPSRCLVFSCEICGYYICIWCFRSDRII</sequence>
<accession>A0A1R2B826</accession>
<evidence type="ECO:0000313" key="4">
    <source>
        <dbReference type="EMBL" id="OMJ72929.1"/>
    </source>
</evidence>
<dbReference type="OrthoDB" id="24526at2759"/>
<protein>
    <recommendedName>
        <fullName evidence="3">Phorbol-ester/DAG-type domain-containing protein</fullName>
    </recommendedName>
</protein>
<name>A0A1R2B826_9CILI</name>
<evidence type="ECO:0000256" key="2">
    <source>
        <dbReference type="ARBA" id="ARBA00022833"/>
    </source>
</evidence>
<dbReference type="EMBL" id="MPUH01000861">
    <property type="protein sequence ID" value="OMJ72929.1"/>
    <property type="molecule type" value="Genomic_DNA"/>
</dbReference>
<keyword evidence="1" id="KW-0479">Metal-binding</keyword>
<gene>
    <name evidence="4" type="ORF">SteCoe_28495</name>
</gene>
<evidence type="ECO:0000259" key="3">
    <source>
        <dbReference type="PROSITE" id="PS50081"/>
    </source>
</evidence>
<dbReference type="PANTHER" id="PTHR46288">
    <property type="entry name" value="PHORBOL-ESTER/DAG-TYPE DOMAIN-CONTAINING PROTEIN"/>
    <property type="match status" value="1"/>
</dbReference>